<protein>
    <submittedName>
        <fullName evidence="4">7TM GPCR serpentine receptor class x (Srx) domain-containing protein</fullName>
    </submittedName>
</protein>
<keyword evidence="3" id="KW-1185">Reference proteome</keyword>
<dbReference type="Proteomes" id="UP000887540">
    <property type="component" value="Unplaced"/>
</dbReference>
<evidence type="ECO:0000313" key="4">
    <source>
        <dbReference type="WBParaSite" id="ACRNAN_scaffold2497.g11692.t1"/>
    </source>
</evidence>
<dbReference type="Pfam" id="PF10328">
    <property type="entry name" value="7TM_GPCR_Srx"/>
    <property type="match status" value="1"/>
</dbReference>
<evidence type="ECO:0000313" key="3">
    <source>
        <dbReference type="Proteomes" id="UP000887540"/>
    </source>
</evidence>
<reference evidence="4" key="1">
    <citation type="submission" date="2022-11" db="UniProtKB">
        <authorList>
            <consortium name="WormBaseParasite"/>
        </authorList>
    </citation>
    <scope>IDENTIFICATION</scope>
</reference>
<dbReference type="InterPro" id="IPR019430">
    <property type="entry name" value="7TM_GPCR_serpentine_rcpt_Srx"/>
</dbReference>
<name>A0A914DHL4_9BILA</name>
<dbReference type="AlphaFoldDB" id="A0A914DHL4"/>
<feature type="transmembrane region" description="Helical" evidence="1">
    <location>
        <begin position="88"/>
        <end position="106"/>
    </location>
</feature>
<organism evidence="3 4">
    <name type="scientific">Acrobeloides nanus</name>
    <dbReference type="NCBI Taxonomy" id="290746"/>
    <lineage>
        <taxon>Eukaryota</taxon>
        <taxon>Metazoa</taxon>
        <taxon>Ecdysozoa</taxon>
        <taxon>Nematoda</taxon>
        <taxon>Chromadorea</taxon>
        <taxon>Rhabditida</taxon>
        <taxon>Tylenchina</taxon>
        <taxon>Cephalobomorpha</taxon>
        <taxon>Cephaloboidea</taxon>
        <taxon>Cephalobidae</taxon>
        <taxon>Acrobeloides</taxon>
    </lineage>
</organism>
<accession>A0A914DHL4</accession>
<sequence>MLCLPTKIARVLDGPVMKFLLIIAWLNGLTYLILTLFPECSVIYWLENVGWEYTQENWCPLIDRLEFYLNVGQCLLGAIFYIIIIGNLVYLAIIIGGYVVVAEVVFHSAEVFIPDNMLASFLGNILWIGECGLTPYVYLMINTTLRNAFIEFVRCKKPHVTSVQRSWIT</sequence>
<keyword evidence="1" id="KW-1133">Transmembrane helix</keyword>
<proteinExistence type="predicted"/>
<evidence type="ECO:0000259" key="2">
    <source>
        <dbReference type="Pfam" id="PF10328"/>
    </source>
</evidence>
<keyword evidence="1" id="KW-0812">Transmembrane</keyword>
<evidence type="ECO:0000256" key="1">
    <source>
        <dbReference type="SAM" id="Phobius"/>
    </source>
</evidence>
<dbReference type="WBParaSite" id="ACRNAN_scaffold2497.g11692.t1">
    <property type="protein sequence ID" value="ACRNAN_scaffold2497.g11692.t1"/>
    <property type="gene ID" value="ACRNAN_scaffold2497.g11692"/>
</dbReference>
<feature type="transmembrane region" description="Helical" evidence="1">
    <location>
        <begin position="118"/>
        <end position="139"/>
    </location>
</feature>
<feature type="transmembrane region" description="Helical" evidence="1">
    <location>
        <begin position="20"/>
        <end position="45"/>
    </location>
</feature>
<keyword evidence="1" id="KW-0472">Membrane</keyword>
<feature type="domain" description="7TM GPCR serpentine receptor class x (Srx)" evidence="2">
    <location>
        <begin position="2"/>
        <end position="88"/>
    </location>
</feature>
<dbReference type="SUPFAM" id="SSF81321">
    <property type="entry name" value="Family A G protein-coupled receptor-like"/>
    <property type="match status" value="1"/>
</dbReference>